<evidence type="ECO:0000313" key="4">
    <source>
        <dbReference type="Proteomes" id="UP000516314"/>
    </source>
</evidence>
<organism evidence="3 4">
    <name type="scientific">Arabidopsis thaliana</name>
    <name type="common">Mouse-ear cress</name>
    <dbReference type="NCBI Taxonomy" id="3702"/>
    <lineage>
        <taxon>Eukaryota</taxon>
        <taxon>Viridiplantae</taxon>
        <taxon>Streptophyta</taxon>
        <taxon>Embryophyta</taxon>
        <taxon>Tracheophyta</taxon>
        <taxon>Spermatophyta</taxon>
        <taxon>Magnoliopsida</taxon>
        <taxon>eudicotyledons</taxon>
        <taxon>Gunneridae</taxon>
        <taxon>Pentapetalae</taxon>
        <taxon>rosids</taxon>
        <taxon>malvids</taxon>
        <taxon>Brassicales</taxon>
        <taxon>Brassicaceae</taxon>
        <taxon>Camelineae</taxon>
        <taxon>Arabidopsis</taxon>
    </lineage>
</organism>
<name>A0A7G2EVG8_ARATH</name>
<gene>
    <name evidence="3" type="ORF">AT9943_LOCUS14934</name>
</gene>
<dbReference type="Proteomes" id="UP000516314">
    <property type="component" value="Chromosome 4"/>
</dbReference>
<feature type="compositionally biased region" description="Basic residues" evidence="1">
    <location>
        <begin position="79"/>
        <end position="89"/>
    </location>
</feature>
<accession>A0A7G2EVG8</accession>
<feature type="compositionally biased region" description="Basic and acidic residues" evidence="1">
    <location>
        <begin position="90"/>
        <end position="103"/>
    </location>
</feature>
<evidence type="ECO:0000256" key="1">
    <source>
        <dbReference type="SAM" id="MobiDB-lite"/>
    </source>
</evidence>
<feature type="region of interest" description="Disordered" evidence="1">
    <location>
        <begin position="52"/>
        <end position="111"/>
    </location>
</feature>
<reference evidence="3 4" key="1">
    <citation type="submission" date="2020-09" db="EMBL/GenBank/DDBJ databases">
        <authorList>
            <person name="Ashkenazy H."/>
        </authorList>
    </citation>
    <scope>NUCLEOTIDE SEQUENCE [LARGE SCALE GENOMIC DNA]</scope>
    <source>
        <strain evidence="4">cv. Cdm-0</strain>
    </source>
</reference>
<keyword evidence="2" id="KW-0812">Transmembrane</keyword>
<feature type="compositionally biased region" description="Basic and acidic residues" evidence="1">
    <location>
        <begin position="68"/>
        <end position="78"/>
    </location>
</feature>
<dbReference type="AlphaFoldDB" id="A0A7G2EVG8"/>
<dbReference type="EMBL" id="LR881469">
    <property type="protein sequence ID" value="CAD5327225.1"/>
    <property type="molecule type" value="Genomic_DNA"/>
</dbReference>
<keyword evidence="2" id="KW-0472">Membrane</keyword>
<protein>
    <submittedName>
        <fullName evidence="3">(thale cress) hypothetical protein</fullName>
    </submittedName>
</protein>
<evidence type="ECO:0000313" key="3">
    <source>
        <dbReference type="EMBL" id="CAD5327225.1"/>
    </source>
</evidence>
<proteinExistence type="predicted"/>
<sequence>MFDQDVRSQSGEQMEEEHVSENVLDNSSSLEEAIDEGFKRVMEMLAEHNQRLLTIERRQAGTNDEAEADRGGDETPKKETKKKGKKGKGKCNDKKNDKKKRDEDPEDGDAGDKKKCKVLNFNTDLVNVEKITITSIFECVLNQFLVLAKSFVDAKALLVNCKIPTIVYVMLIILITSWTFEKCLHLIVKDTL</sequence>
<keyword evidence="2" id="KW-1133">Transmembrane helix</keyword>
<evidence type="ECO:0000256" key="2">
    <source>
        <dbReference type="SAM" id="Phobius"/>
    </source>
</evidence>
<feature type="region of interest" description="Disordered" evidence="1">
    <location>
        <begin position="1"/>
        <end position="30"/>
    </location>
</feature>
<feature type="transmembrane region" description="Helical" evidence="2">
    <location>
        <begin position="166"/>
        <end position="188"/>
    </location>
</feature>